<accession>A0A1A9WPY5</accession>
<dbReference type="Proteomes" id="UP000091820">
    <property type="component" value="Unassembled WGS sequence"/>
</dbReference>
<keyword evidence="3" id="KW-1185">Reference proteome</keyword>
<keyword evidence="1" id="KW-0472">Membrane</keyword>
<proteinExistence type="predicted"/>
<dbReference type="VEuPathDB" id="VectorBase:GBRI027599"/>
<reference evidence="3" key="1">
    <citation type="submission" date="2014-03" db="EMBL/GenBank/DDBJ databases">
        <authorList>
            <person name="Aksoy S."/>
            <person name="Warren W."/>
            <person name="Wilson R.K."/>
        </authorList>
    </citation>
    <scope>NUCLEOTIDE SEQUENCE [LARGE SCALE GENOMIC DNA]</scope>
    <source>
        <strain evidence="3">IAEA</strain>
    </source>
</reference>
<feature type="transmembrane region" description="Helical" evidence="1">
    <location>
        <begin position="49"/>
        <end position="71"/>
    </location>
</feature>
<dbReference type="EnsemblMetazoa" id="GBRI027599-RA">
    <property type="protein sequence ID" value="GBRI027599-PA"/>
    <property type="gene ID" value="GBRI027599"/>
</dbReference>
<keyword evidence="1" id="KW-1133">Transmembrane helix</keyword>
<evidence type="ECO:0000313" key="3">
    <source>
        <dbReference type="Proteomes" id="UP000091820"/>
    </source>
</evidence>
<protein>
    <submittedName>
        <fullName evidence="2">Uncharacterized protein</fullName>
    </submittedName>
</protein>
<reference evidence="2" key="2">
    <citation type="submission" date="2020-05" db="UniProtKB">
        <authorList>
            <consortium name="EnsemblMetazoa"/>
        </authorList>
    </citation>
    <scope>IDENTIFICATION</scope>
    <source>
        <strain evidence="2">IAEA</strain>
    </source>
</reference>
<name>A0A1A9WPY5_9MUSC</name>
<evidence type="ECO:0000256" key="1">
    <source>
        <dbReference type="SAM" id="Phobius"/>
    </source>
</evidence>
<dbReference type="AlphaFoldDB" id="A0A1A9WPY5"/>
<keyword evidence="1" id="KW-0812">Transmembrane</keyword>
<sequence length="104" mass="12332">MFKILISQYIVVIYGDPLMFKVLIFETNLLNRIKNRWAKFSDLLIKFKIFPFTGWLLNTFEATFVFINLFITQTQVQKSNKFDNLRLKSRIPLGETLHADLEVN</sequence>
<organism evidence="2 3">
    <name type="scientific">Glossina brevipalpis</name>
    <dbReference type="NCBI Taxonomy" id="37001"/>
    <lineage>
        <taxon>Eukaryota</taxon>
        <taxon>Metazoa</taxon>
        <taxon>Ecdysozoa</taxon>
        <taxon>Arthropoda</taxon>
        <taxon>Hexapoda</taxon>
        <taxon>Insecta</taxon>
        <taxon>Pterygota</taxon>
        <taxon>Neoptera</taxon>
        <taxon>Endopterygota</taxon>
        <taxon>Diptera</taxon>
        <taxon>Brachycera</taxon>
        <taxon>Muscomorpha</taxon>
        <taxon>Hippoboscoidea</taxon>
        <taxon>Glossinidae</taxon>
        <taxon>Glossina</taxon>
    </lineage>
</organism>
<evidence type="ECO:0000313" key="2">
    <source>
        <dbReference type="EnsemblMetazoa" id="GBRI027599-PA"/>
    </source>
</evidence>